<comment type="similarity">
    <text evidence="1">Belongs to the UxaA family.</text>
</comment>
<comment type="caution">
    <text evidence="4">The sequence shown here is derived from an EMBL/GenBank/DDBJ whole genome shotgun (WGS) entry which is preliminary data.</text>
</comment>
<dbReference type="Pfam" id="PF08666">
    <property type="entry name" value="SAF"/>
    <property type="match status" value="1"/>
</dbReference>
<dbReference type="GO" id="GO:0019698">
    <property type="term" value="P:D-galacturonate catabolic process"/>
    <property type="evidence" value="ECO:0007669"/>
    <property type="project" value="TreeGrafter"/>
</dbReference>
<name>A0A927GS48_9BACL</name>
<evidence type="ECO:0000259" key="3">
    <source>
        <dbReference type="SMART" id="SM00858"/>
    </source>
</evidence>
<keyword evidence="5" id="KW-1185">Reference proteome</keyword>
<dbReference type="InterPro" id="IPR013974">
    <property type="entry name" value="SAF"/>
</dbReference>
<dbReference type="InterPro" id="IPR007392">
    <property type="entry name" value="GD_AH_second"/>
</dbReference>
<evidence type="ECO:0000256" key="1">
    <source>
        <dbReference type="ARBA" id="ARBA00010986"/>
    </source>
</evidence>
<organism evidence="4 5">
    <name type="scientific">Paenibacillus sabuli</name>
    <dbReference type="NCBI Taxonomy" id="2772509"/>
    <lineage>
        <taxon>Bacteria</taxon>
        <taxon>Bacillati</taxon>
        <taxon>Bacillota</taxon>
        <taxon>Bacilli</taxon>
        <taxon>Bacillales</taxon>
        <taxon>Paenibacillaceae</taxon>
        <taxon>Paenibacillus</taxon>
    </lineage>
</organism>
<dbReference type="InterPro" id="IPR048332">
    <property type="entry name" value="GD_AH_C"/>
</dbReference>
<gene>
    <name evidence="4" type="ORF">IDH44_09080</name>
</gene>
<reference evidence="4" key="1">
    <citation type="submission" date="2020-09" db="EMBL/GenBank/DDBJ databases">
        <title>A novel bacterium of genus Paenibacillus, isolated from South China Sea.</title>
        <authorList>
            <person name="Huang H."/>
            <person name="Mo K."/>
            <person name="Hu Y."/>
        </authorList>
    </citation>
    <scope>NUCLEOTIDE SEQUENCE</scope>
    <source>
        <strain evidence="4">IB182496</strain>
    </source>
</reference>
<dbReference type="GO" id="GO:0016829">
    <property type="term" value="F:lyase activity"/>
    <property type="evidence" value="ECO:0007669"/>
    <property type="project" value="UniProtKB-KW"/>
</dbReference>
<evidence type="ECO:0000313" key="4">
    <source>
        <dbReference type="EMBL" id="MBD2845342.1"/>
    </source>
</evidence>
<accession>A0A927GS48</accession>
<dbReference type="GO" id="GO:0016787">
    <property type="term" value="F:hydrolase activity"/>
    <property type="evidence" value="ECO:0007669"/>
    <property type="project" value="UniProtKB-KW"/>
</dbReference>
<dbReference type="PANTHER" id="PTHR30536">
    <property type="entry name" value="ALTRONATE/GALACTARATE DEHYDRATASE"/>
    <property type="match status" value="1"/>
</dbReference>
<protein>
    <submittedName>
        <fullName evidence="4">UxaA family hydrolase</fullName>
    </submittedName>
</protein>
<keyword evidence="2" id="KW-0456">Lyase</keyword>
<dbReference type="PANTHER" id="PTHR30536:SF5">
    <property type="entry name" value="ALTRONATE DEHYDRATASE"/>
    <property type="match status" value="1"/>
</dbReference>
<dbReference type="Proteomes" id="UP000621560">
    <property type="component" value="Unassembled WGS sequence"/>
</dbReference>
<dbReference type="Gene3D" id="2.30.130.110">
    <property type="match status" value="1"/>
</dbReference>
<dbReference type="SMART" id="SM00858">
    <property type="entry name" value="SAF"/>
    <property type="match status" value="1"/>
</dbReference>
<sequence length="895" mass="95871">MQHATFAFDEIGRIPLPGDNVAIATRRLEAGTRIVHEGQSLTLDYTVMEGHRFAIRPIAPGEHLLSWELPFGVATRAIAPGHYVINPTTLGALGQRNLDFALPPAPNFEEDTQVYTLDEATFRPAEAPAPHAETRTFMGYKRSAARGVGTRNTIVLLGTTSQTGGFVTQLADRLRGVADAHPNLDGIVPAAHTEGGAAKPNNLGLLLRTLAGFMVNPNVGAVLAVDYGTEPVTNRMLEDYMRRHGYPLGEVRHRFLTLEGGFEQELDRAEAVVRSWVPEVAGDARTAESLRHLKVGMQCGGSDAFSGISGNPLQGWVAKELIRYGGAASLAETDELIGAEPYVLSKVRDLDTAQRFLDLVARFRERAGWHGASAEGNPSGGNMYRGLYNIALKSIGAAQKKDPETRLDYVIEYGEAMPETGYYFMDSPGNDLESIAGQVASGCNMIFFATGNGSITNFPFVPTIKIVTTTERYELLPSEMDVNAGAYLEGTPMEELGRQTFELTVQVASGQLSAGERAGHSQVQIWRDWAQTDGSRLASLLEAQEPQGLPLPLRPVAGAAAPADFAVARGADGGPLGRIGLIVPTSLCAGQVAAGIAEELNRSGPLARYVTLPHTEGCGNSGGNAEQLFARAMVGYALHPAVGECLLLEHGCEKTHNDYMRRRIAAAGEDPSRFGYASIQLDGGIDAVSRKVTGWFAQRPAAEDGERRTKIGLDGLRIGLMASGPLPAAAVREAAALTSLIVQAGGTVAVPENSSLLEHAAYRELFEEETPAPSLAYGDSIREDGFHIMATPTGHWVETMTGLAATGVELIVALVHERPMQAHPFVPVLQVSGDASLYATYRDDLDLLLPQQAGEGTERLLGLTRETLERRYAPKLQGKGNTGIQFTRGLLGVSL</sequence>
<dbReference type="Pfam" id="PF04295">
    <property type="entry name" value="GD_AH_second"/>
    <property type="match status" value="2"/>
</dbReference>
<dbReference type="AlphaFoldDB" id="A0A927GS48"/>
<dbReference type="InterPro" id="IPR052172">
    <property type="entry name" value="UxaA_altronate/galactarate_dh"/>
</dbReference>
<evidence type="ECO:0000313" key="5">
    <source>
        <dbReference type="Proteomes" id="UP000621560"/>
    </source>
</evidence>
<proteinExistence type="inferred from homology"/>
<keyword evidence="4" id="KW-0378">Hydrolase</keyword>
<dbReference type="Pfam" id="PF20629">
    <property type="entry name" value="GD_AH_C"/>
    <property type="match status" value="1"/>
</dbReference>
<feature type="domain" description="SAF" evidence="3">
    <location>
        <begin position="19"/>
        <end position="90"/>
    </location>
</feature>
<dbReference type="EMBL" id="JACXIZ010000015">
    <property type="protein sequence ID" value="MBD2845342.1"/>
    <property type="molecule type" value="Genomic_DNA"/>
</dbReference>
<dbReference type="RefSeq" id="WP_190916862.1">
    <property type="nucleotide sequence ID" value="NZ_JACXIZ010000015.1"/>
</dbReference>
<evidence type="ECO:0000256" key="2">
    <source>
        <dbReference type="ARBA" id="ARBA00023239"/>
    </source>
</evidence>